<feature type="non-terminal residue" evidence="12">
    <location>
        <position position="1"/>
    </location>
</feature>
<evidence type="ECO:0000256" key="11">
    <source>
        <dbReference type="SAM" id="Phobius"/>
    </source>
</evidence>
<dbReference type="GO" id="GO:0005524">
    <property type="term" value="F:ATP binding"/>
    <property type="evidence" value="ECO:0007669"/>
    <property type="project" value="UniProtKB-KW"/>
</dbReference>
<dbReference type="GO" id="GO:0019829">
    <property type="term" value="F:ATPase-coupled monoatomic cation transmembrane transporter activity"/>
    <property type="evidence" value="ECO:0007669"/>
    <property type="project" value="TreeGrafter"/>
</dbReference>
<feature type="transmembrane region" description="Helical" evidence="11">
    <location>
        <begin position="93"/>
        <end position="114"/>
    </location>
</feature>
<keyword evidence="7" id="KW-0460">Magnesium</keyword>
<keyword evidence="2" id="KW-0597">Phosphoprotein</keyword>
<organism evidence="12 13">
    <name type="scientific">Teladorsagia circumcincta</name>
    <name type="common">Brown stomach worm</name>
    <name type="synonym">Ostertagia circumcincta</name>
    <dbReference type="NCBI Taxonomy" id="45464"/>
    <lineage>
        <taxon>Eukaryota</taxon>
        <taxon>Metazoa</taxon>
        <taxon>Ecdysozoa</taxon>
        <taxon>Nematoda</taxon>
        <taxon>Chromadorea</taxon>
        <taxon>Rhabditida</taxon>
        <taxon>Rhabditina</taxon>
        <taxon>Rhabditomorpha</taxon>
        <taxon>Strongyloidea</taxon>
        <taxon>Trichostrongylidae</taxon>
        <taxon>Teladorsagia</taxon>
    </lineage>
</organism>
<dbReference type="GO" id="GO:0015203">
    <property type="term" value="F:polyamine transmembrane transporter activity"/>
    <property type="evidence" value="ECO:0007669"/>
    <property type="project" value="TreeGrafter"/>
</dbReference>
<evidence type="ECO:0000256" key="1">
    <source>
        <dbReference type="ARBA" id="ARBA00004141"/>
    </source>
</evidence>
<evidence type="ECO:0000256" key="3">
    <source>
        <dbReference type="ARBA" id="ARBA00022692"/>
    </source>
</evidence>
<evidence type="ECO:0000256" key="7">
    <source>
        <dbReference type="ARBA" id="ARBA00022842"/>
    </source>
</evidence>
<evidence type="ECO:0000256" key="9">
    <source>
        <dbReference type="ARBA" id="ARBA00022989"/>
    </source>
</evidence>
<dbReference type="PANTHER" id="PTHR45630:SF8">
    <property type="entry name" value="CATION-TRANSPORTING ATPASE"/>
    <property type="match status" value="1"/>
</dbReference>
<sequence length="283" mass="31896">VECMLELLGVVAMENRIKPVTLGVINQLNRAHIRTVMVTGDNLLTAMSVARECGIIRPNKRAFLIEHRPGESVSSSGDILEDDPLFSKAEAEFMYIDMFLITLLAVLFGNTSAYEKLCPTPPPTRLLSVASICSVLGQLAIMGGTQLIVFLLTTKQPWFVPYNPPRGAEIEDKRSMQLSLLIILWSPTWLLDFMGNMDLPSAEFRSLLVLYASINAIVSFLYEKVFVERFLLDYMERLAKRRLVESEYPDELHSNANGPLYERILSRIGAEPSWLIPRLSNCK</sequence>
<keyword evidence="9 11" id="KW-1133">Transmembrane helix</keyword>
<evidence type="ECO:0000256" key="4">
    <source>
        <dbReference type="ARBA" id="ARBA00022723"/>
    </source>
</evidence>
<keyword evidence="5" id="KW-0547">Nucleotide-binding</keyword>
<keyword evidence="10 11" id="KW-0472">Membrane</keyword>
<dbReference type="GO" id="GO:0140358">
    <property type="term" value="F:P-type transmembrane transporter activity"/>
    <property type="evidence" value="ECO:0007669"/>
    <property type="project" value="InterPro"/>
</dbReference>
<proteinExistence type="predicted"/>
<evidence type="ECO:0000256" key="5">
    <source>
        <dbReference type="ARBA" id="ARBA00022741"/>
    </source>
</evidence>
<name>A0A2G9TLJ7_TELCI</name>
<feature type="transmembrane region" description="Helical" evidence="11">
    <location>
        <begin position="126"/>
        <end position="154"/>
    </location>
</feature>
<evidence type="ECO:0000256" key="10">
    <source>
        <dbReference type="ARBA" id="ARBA00023136"/>
    </source>
</evidence>
<evidence type="ECO:0000256" key="6">
    <source>
        <dbReference type="ARBA" id="ARBA00022840"/>
    </source>
</evidence>
<dbReference type="GO" id="GO:0006874">
    <property type="term" value="P:intracellular calcium ion homeostasis"/>
    <property type="evidence" value="ECO:0007669"/>
    <property type="project" value="TreeGrafter"/>
</dbReference>
<dbReference type="SUPFAM" id="SSF56784">
    <property type="entry name" value="HAD-like"/>
    <property type="match status" value="1"/>
</dbReference>
<reference evidence="12 13" key="1">
    <citation type="submission" date="2015-09" db="EMBL/GenBank/DDBJ databases">
        <title>Draft genome of the parasitic nematode Teladorsagia circumcincta isolate WARC Sus (inbred).</title>
        <authorList>
            <person name="Mitreva M."/>
        </authorList>
    </citation>
    <scope>NUCLEOTIDE SEQUENCE [LARGE SCALE GENOMIC DNA]</scope>
    <source>
        <strain evidence="12 13">S</strain>
    </source>
</reference>
<evidence type="ECO:0000313" key="13">
    <source>
        <dbReference type="Proteomes" id="UP000230423"/>
    </source>
</evidence>
<keyword evidence="6" id="KW-0067">ATP-binding</keyword>
<evidence type="ECO:0008006" key="14">
    <source>
        <dbReference type="Google" id="ProtNLM"/>
    </source>
</evidence>
<dbReference type="PANTHER" id="PTHR45630">
    <property type="entry name" value="CATION-TRANSPORTING ATPASE-RELATED"/>
    <property type="match status" value="1"/>
</dbReference>
<dbReference type="InterPro" id="IPR023298">
    <property type="entry name" value="ATPase_P-typ_TM_dom_sf"/>
</dbReference>
<dbReference type="EMBL" id="KZ359664">
    <property type="protein sequence ID" value="PIO58841.1"/>
    <property type="molecule type" value="Genomic_DNA"/>
</dbReference>
<dbReference type="AlphaFoldDB" id="A0A2G9TLJ7"/>
<dbReference type="GO" id="GO:0046872">
    <property type="term" value="F:metal ion binding"/>
    <property type="evidence" value="ECO:0007669"/>
    <property type="project" value="UniProtKB-KW"/>
</dbReference>
<evidence type="ECO:0000256" key="8">
    <source>
        <dbReference type="ARBA" id="ARBA00022967"/>
    </source>
</evidence>
<keyword evidence="8" id="KW-1278">Translocase</keyword>
<dbReference type="Proteomes" id="UP000230423">
    <property type="component" value="Unassembled WGS sequence"/>
</dbReference>
<dbReference type="InterPro" id="IPR006544">
    <property type="entry name" value="P-type_TPase_V"/>
</dbReference>
<dbReference type="OrthoDB" id="5776025at2759"/>
<accession>A0A2G9TLJ7</accession>
<keyword evidence="4" id="KW-0479">Metal-binding</keyword>
<evidence type="ECO:0000313" key="12">
    <source>
        <dbReference type="EMBL" id="PIO58841.1"/>
    </source>
</evidence>
<dbReference type="SUPFAM" id="SSF81665">
    <property type="entry name" value="Calcium ATPase, transmembrane domain M"/>
    <property type="match status" value="1"/>
</dbReference>
<comment type="subcellular location">
    <subcellularLocation>
        <location evidence="1">Membrane</location>
        <topology evidence="1">Multi-pass membrane protein</topology>
    </subcellularLocation>
</comment>
<dbReference type="InterPro" id="IPR036412">
    <property type="entry name" value="HAD-like_sf"/>
</dbReference>
<dbReference type="GO" id="GO:0016020">
    <property type="term" value="C:membrane"/>
    <property type="evidence" value="ECO:0007669"/>
    <property type="project" value="UniProtKB-SubCell"/>
</dbReference>
<dbReference type="InterPro" id="IPR023214">
    <property type="entry name" value="HAD_sf"/>
</dbReference>
<keyword evidence="3 11" id="KW-0812">Transmembrane</keyword>
<protein>
    <recommendedName>
        <fullName evidence="14">IC domain protein, HAD ATPase, P-type family</fullName>
    </recommendedName>
</protein>
<dbReference type="Gene3D" id="3.40.50.1000">
    <property type="entry name" value="HAD superfamily/HAD-like"/>
    <property type="match status" value="1"/>
</dbReference>
<evidence type="ECO:0000256" key="2">
    <source>
        <dbReference type="ARBA" id="ARBA00022553"/>
    </source>
</evidence>
<keyword evidence="13" id="KW-1185">Reference proteome</keyword>
<gene>
    <name evidence="12" type="ORF">TELCIR_19714</name>
</gene>